<name>A0ABS4D6M4_9CHLR</name>
<comment type="caution">
    <text evidence="7">The sequence shown here is derived from an EMBL/GenBank/DDBJ whole genome shotgun (WGS) entry which is preliminary data.</text>
</comment>
<dbReference type="SUPFAM" id="SSF51735">
    <property type="entry name" value="NAD(P)-binding Rossmann-fold domains"/>
    <property type="match status" value="1"/>
</dbReference>
<evidence type="ECO:0000313" key="7">
    <source>
        <dbReference type="EMBL" id="MBP1465084.1"/>
    </source>
</evidence>
<dbReference type="InterPro" id="IPR051402">
    <property type="entry name" value="KPR-Related"/>
</dbReference>
<dbReference type="PANTHER" id="PTHR21708:SF26">
    <property type="entry name" value="2-DEHYDROPANTOATE 2-REDUCTASE"/>
    <property type="match status" value="1"/>
</dbReference>
<dbReference type="InterPro" id="IPR013332">
    <property type="entry name" value="KPR_N"/>
</dbReference>
<dbReference type="InterPro" id="IPR003710">
    <property type="entry name" value="ApbA"/>
</dbReference>
<comment type="similarity">
    <text evidence="1 4">Belongs to the ketopantoate reductase family.</text>
</comment>
<accession>A0ABS4D6M4</accession>
<proteinExistence type="inferred from homology"/>
<dbReference type="Pfam" id="PF02558">
    <property type="entry name" value="ApbA"/>
    <property type="match status" value="1"/>
</dbReference>
<keyword evidence="3 4" id="KW-0560">Oxidoreductase</keyword>
<dbReference type="EMBL" id="SIJK02000006">
    <property type="protein sequence ID" value="MBP1465084.1"/>
    <property type="molecule type" value="Genomic_DNA"/>
</dbReference>
<comment type="pathway">
    <text evidence="4">Cofactor biosynthesis; (R)-pantothenate biosynthesis; (R)-pantoate from 3-methyl-2-oxobutanoate: step 2/2.</text>
</comment>
<feature type="domain" description="Ketopantoate reductase N-terminal" evidence="5">
    <location>
        <begin position="3"/>
        <end position="152"/>
    </location>
</feature>
<comment type="function">
    <text evidence="4">Catalyzes the NADPH-dependent reduction of ketopantoate into pantoic acid.</text>
</comment>
<evidence type="ECO:0000313" key="8">
    <source>
        <dbReference type="Proteomes" id="UP001193081"/>
    </source>
</evidence>
<evidence type="ECO:0000256" key="3">
    <source>
        <dbReference type="ARBA" id="ARBA00023002"/>
    </source>
</evidence>
<protein>
    <recommendedName>
        <fullName evidence="4">2-dehydropantoate 2-reductase</fullName>
        <ecNumber evidence="4">1.1.1.169</ecNumber>
    </recommendedName>
    <alternativeName>
        <fullName evidence="4">Ketopantoate reductase</fullName>
    </alternativeName>
</protein>
<dbReference type="InterPro" id="IPR008927">
    <property type="entry name" value="6-PGluconate_DH-like_C_sf"/>
</dbReference>
<evidence type="ECO:0000259" key="5">
    <source>
        <dbReference type="Pfam" id="PF02558"/>
    </source>
</evidence>
<keyword evidence="2 4" id="KW-0521">NADP</keyword>
<dbReference type="SUPFAM" id="SSF48179">
    <property type="entry name" value="6-phosphogluconate dehydrogenase C-terminal domain-like"/>
    <property type="match status" value="1"/>
</dbReference>
<dbReference type="PANTHER" id="PTHR21708">
    <property type="entry name" value="PROBABLE 2-DEHYDROPANTOATE 2-REDUCTASE"/>
    <property type="match status" value="1"/>
</dbReference>
<reference evidence="7 8" key="1">
    <citation type="submission" date="2021-03" db="EMBL/GenBank/DDBJ databases">
        <authorList>
            <person name="Grouzdev D.S."/>
        </authorList>
    </citation>
    <scope>NUCLEOTIDE SEQUENCE [LARGE SCALE GENOMIC DNA]</scope>
    <source>
        <strain evidence="7 8">M50-1</strain>
    </source>
</reference>
<evidence type="ECO:0000256" key="2">
    <source>
        <dbReference type="ARBA" id="ARBA00022857"/>
    </source>
</evidence>
<dbReference type="NCBIfam" id="NF005091">
    <property type="entry name" value="PRK06522.2-2"/>
    <property type="match status" value="1"/>
</dbReference>
<evidence type="ECO:0000256" key="4">
    <source>
        <dbReference type="RuleBase" id="RU362068"/>
    </source>
</evidence>
<gene>
    <name evidence="7" type="ORF">EYB53_005125</name>
</gene>
<dbReference type="RefSeq" id="WP_135477138.1">
    <property type="nucleotide sequence ID" value="NZ_SIJK02000006.1"/>
</dbReference>
<comment type="catalytic activity">
    <reaction evidence="4">
        <text>(R)-pantoate + NADP(+) = 2-dehydropantoate + NADPH + H(+)</text>
        <dbReference type="Rhea" id="RHEA:16233"/>
        <dbReference type="ChEBI" id="CHEBI:11561"/>
        <dbReference type="ChEBI" id="CHEBI:15378"/>
        <dbReference type="ChEBI" id="CHEBI:15980"/>
        <dbReference type="ChEBI" id="CHEBI:57783"/>
        <dbReference type="ChEBI" id="CHEBI:58349"/>
        <dbReference type="EC" id="1.1.1.169"/>
    </reaction>
</comment>
<feature type="domain" description="Ketopantoate reductase C-terminal" evidence="6">
    <location>
        <begin position="178"/>
        <end position="298"/>
    </location>
</feature>
<dbReference type="Pfam" id="PF08546">
    <property type="entry name" value="ApbA_C"/>
    <property type="match status" value="1"/>
</dbReference>
<dbReference type="NCBIfam" id="TIGR00745">
    <property type="entry name" value="apbA_panE"/>
    <property type="match status" value="1"/>
</dbReference>
<dbReference type="Gene3D" id="1.10.1040.10">
    <property type="entry name" value="N-(1-d-carboxylethyl)-l-norvaline Dehydrogenase, domain 2"/>
    <property type="match status" value="1"/>
</dbReference>
<dbReference type="InterPro" id="IPR013328">
    <property type="entry name" value="6PGD_dom2"/>
</dbReference>
<sequence length="309" mass="32336">MRIAIVGVGGVGGYFGGRLAQAGHEVHFIARGAHLAAIREHGLRVASFQGDFTIQPALATDDPADVGPVDYVLVGVKSWQLAEAAASMRPLLGPETAVVPLLNGVEASDTLAEVLGPDHTMDGICRILASIGGPGLIKHSGIEPSLAFGERDNRRTPRAEALAAAFKAAGIRASVPPDIQVATWEKFMLICTWSGLGAITRVPIGVWRATPGTRALAEAVLTEVVAVGQARGVALSIERVATVMNFIDEMPAGGTSSMQRDMMEGRPSELEAQNGAIVRLGAATGVPTPTNSFIYHCLLPQELAARRAL</sequence>
<evidence type="ECO:0000259" key="6">
    <source>
        <dbReference type="Pfam" id="PF08546"/>
    </source>
</evidence>
<dbReference type="GO" id="GO:0008677">
    <property type="term" value="F:2-dehydropantoate 2-reductase activity"/>
    <property type="evidence" value="ECO:0007669"/>
    <property type="project" value="UniProtKB-EC"/>
</dbReference>
<organism evidence="7 8">
    <name type="scientific">Candidatus Chloroploca mongolica</name>
    <dbReference type="NCBI Taxonomy" id="2528176"/>
    <lineage>
        <taxon>Bacteria</taxon>
        <taxon>Bacillati</taxon>
        <taxon>Chloroflexota</taxon>
        <taxon>Chloroflexia</taxon>
        <taxon>Chloroflexales</taxon>
        <taxon>Chloroflexineae</taxon>
        <taxon>Oscillochloridaceae</taxon>
        <taxon>Candidatus Chloroploca</taxon>
    </lineage>
</organism>
<dbReference type="Gene3D" id="3.40.50.720">
    <property type="entry name" value="NAD(P)-binding Rossmann-like Domain"/>
    <property type="match status" value="1"/>
</dbReference>
<dbReference type="Proteomes" id="UP001193081">
    <property type="component" value="Unassembled WGS sequence"/>
</dbReference>
<keyword evidence="4" id="KW-0566">Pantothenate biosynthesis</keyword>
<dbReference type="InterPro" id="IPR013752">
    <property type="entry name" value="KPA_reductase"/>
</dbReference>
<keyword evidence="8" id="KW-1185">Reference proteome</keyword>
<evidence type="ECO:0000256" key="1">
    <source>
        <dbReference type="ARBA" id="ARBA00007870"/>
    </source>
</evidence>
<dbReference type="InterPro" id="IPR036291">
    <property type="entry name" value="NAD(P)-bd_dom_sf"/>
</dbReference>
<dbReference type="EC" id="1.1.1.169" evidence="4"/>